<dbReference type="EC" id="5.3.1.24" evidence="3 9"/>
<name>A0A2S6HZS7_9BACT</name>
<evidence type="ECO:0000313" key="12">
    <source>
        <dbReference type="Proteomes" id="UP000237662"/>
    </source>
</evidence>
<dbReference type="PANTHER" id="PTHR42894:SF1">
    <property type="entry name" value="N-(5'-PHOSPHORIBOSYL)ANTHRANILATE ISOMERASE"/>
    <property type="match status" value="1"/>
</dbReference>
<comment type="pathway">
    <text evidence="2 9">Amino-acid biosynthesis; L-tryptophan biosynthesis; L-tryptophan from chorismate: step 3/5.</text>
</comment>
<evidence type="ECO:0000256" key="1">
    <source>
        <dbReference type="ARBA" id="ARBA00001164"/>
    </source>
</evidence>
<dbReference type="RefSeq" id="WP_104421751.1">
    <property type="nucleotide sequence ID" value="NZ_PTJC01000009.1"/>
</dbReference>
<dbReference type="InterPro" id="IPR044643">
    <property type="entry name" value="TrpF_fam"/>
</dbReference>
<dbReference type="UniPathway" id="UPA00035">
    <property type="reaction ID" value="UER00042"/>
</dbReference>
<organism evidence="11 12">
    <name type="scientific">Neolewinella xylanilytica</name>
    <dbReference type="NCBI Taxonomy" id="1514080"/>
    <lineage>
        <taxon>Bacteria</taxon>
        <taxon>Pseudomonadati</taxon>
        <taxon>Bacteroidota</taxon>
        <taxon>Saprospiria</taxon>
        <taxon>Saprospirales</taxon>
        <taxon>Lewinellaceae</taxon>
        <taxon>Neolewinella</taxon>
    </lineage>
</organism>
<evidence type="ECO:0000256" key="6">
    <source>
        <dbReference type="ARBA" id="ARBA00022822"/>
    </source>
</evidence>
<evidence type="ECO:0000313" key="11">
    <source>
        <dbReference type="EMBL" id="PPK84039.1"/>
    </source>
</evidence>
<evidence type="ECO:0000259" key="10">
    <source>
        <dbReference type="Pfam" id="PF00697"/>
    </source>
</evidence>
<feature type="domain" description="N-(5'phosphoribosyl) anthranilate isomerase (PRAI)" evidence="10">
    <location>
        <begin position="3"/>
        <end position="214"/>
    </location>
</feature>
<dbReference type="EMBL" id="PTJC01000009">
    <property type="protein sequence ID" value="PPK84039.1"/>
    <property type="molecule type" value="Genomic_DNA"/>
</dbReference>
<evidence type="ECO:0000256" key="5">
    <source>
        <dbReference type="ARBA" id="ARBA00022605"/>
    </source>
</evidence>
<keyword evidence="5 9" id="KW-0028">Amino-acid biosynthesis</keyword>
<comment type="similarity">
    <text evidence="9">Belongs to the TrpF family.</text>
</comment>
<evidence type="ECO:0000256" key="9">
    <source>
        <dbReference type="HAMAP-Rule" id="MF_00135"/>
    </source>
</evidence>
<accession>A0A2S6HZS7</accession>
<dbReference type="GO" id="GO:0004640">
    <property type="term" value="F:phosphoribosylanthranilate isomerase activity"/>
    <property type="evidence" value="ECO:0007669"/>
    <property type="project" value="UniProtKB-UniRule"/>
</dbReference>
<dbReference type="InterPro" id="IPR013785">
    <property type="entry name" value="Aldolase_TIM"/>
</dbReference>
<dbReference type="HAMAP" id="MF_00135">
    <property type="entry name" value="PRAI"/>
    <property type="match status" value="1"/>
</dbReference>
<dbReference type="InterPro" id="IPR001240">
    <property type="entry name" value="PRAI_dom"/>
</dbReference>
<evidence type="ECO:0000256" key="7">
    <source>
        <dbReference type="ARBA" id="ARBA00023141"/>
    </source>
</evidence>
<keyword evidence="6 9" id="KW-0822">Tryptophan biosynthesis</keyword>
<dbReference type="InterPro" id="IPR011060">
    <property type="entry name" value="RibuloseP-bd_barrel"/>
</dbReference>
<reference evidence="11 12" key="1">
    <citation type="submission" date="2018-02" db="EMBL/GenBank/DDBJ databases">
        <title>Genomic Encyclopedia of Archaeal and Bacterial Type Strains, Phase II (KMG-II): from individual species to whole genera.</title>
        <authorList>
            <person name="Goeker M."/>
        </authorList>
    </citation>
    <scope>NUCLEOTIDE SEQUENCE [LARGE SCALE GENOMIC DNA]</scope>
    <source>
        <strain evidence="11 12">DSM 29526</strain>
    </source>
</reference>
<dbReference type="CDD" id="cd00405">
    <property type="entry name" value="PRAI"/>
    <property type="match status" value="1"/>
</dbReference>
<dbReference type="Proteomes" id="UP000237662">
    <property type="component" value="Unassembled WGS sequence"/>
</dbReference>
<evidence type="ECO:0000256" key="2">
    <source>
        <dbReference type="ARBA" id="ARBA00004664"/>
    </source>
</evidence>
<evidence type="ECO:0000256" key="3">
    <source>
        <dbReference type="ARBA" id="ARBA00012572"/>
    </source>
</evidence>
<protein>
    <recommendedName>
        <fullName evidence="4 9">N-(5'-phosphoribosyl)anthranilate isomerase</fullName>
        <shortName evidence="9">PRAI</shortName>
        <ecNumber evidence="3 9">5.3.1.24</ecNumber>
    </recommendedName>
</protein>
<keyword evidence="8 9" id="KW-0413">Isomerase</keyword>
<evidence type="ECO:0000256" key="4">
    <source>
        <dbReference type="ARBA" id="ARBA00022272"/>
    </source>
</evidence>
<comment type="caution">
    <text evidence="11">The sequence shown here is derived from an EMBL/GenBank/DDBJ whole genome shotgun (WGS) entry which is preliminary data.</text>
</comment>
<keyword evidence="12" id="KW-1185">Reference proteome</keyword>
<dbReference type="OrthoDB" id="9786954at2"/>
<keyword evidence="7 9" id="KW-0057">Aromatic amino acid biosynthesis</keyword>
<dbReference type="AlphaFoldDB" id="A0A2S6HZS7"/>
<evidence type="ECO:0000256" key="8">
    <source>
        <dbReference type="ARBA" id="ARBA00023235"/>
    </source>
</evidence>
<gene>
    <name evidence="9" type="primary">trpF</name>
    <name evidence="11" type="ORF">CLV84_4189</name>
</gene>
<dbReference type="GO" id="GO:0000162">
    <property type="term" value="P:L-tryptophan biosynthetic process"/>
    <property type="evidence" value="ECO:0007669"/>
    <property type="project" value="UniProtKB-UniRule"/>
</dbReference>
<dbReference type="SUPFAM" id="SSF51366">
    <property type="entry name" value="Ribulose-phoshate binding barrel"/>
    <property type="match status" value="1"/>
</dbReference>
<proteinExistence type="inferred from homology"/>
<dbReference type="Pfam" id="PF00697">
    <property type="entry name" value="PRAI"/>
    <property type="match status" value="1"/>
</dbReference>
<comment type="catalytic activity">
    <reaction evidence="1 9">
        <text>N-(5-phospho-beta-D-ribosyl)anthranilate = 1-(2-carboxyphenylamino)-1-deoxy-D-ribulose 5-phosphate</text>
        <dbReference type="Rhea" id="RHEA:21540"/>
        <dbReference type="ChEBI" id="CHEBI:18277"/>
        <dbReference type="ChEBI" id="CHEBI:58613"/>
        <dbReference type="EC" id="5.3.1.24"/>
    </reaction>
</comment>
<dbReference type="Gene3D" id="3.20.20.70">
    <property type="entry name" value="Aldolase class I"/>
    <property type="match status" value="1"/>
</dbReference>
<dbReference type="PANTHER" id="PTHR42894">
    <property type="entry name" value="N-(5'-PHOSPHORIBOSYL)ANTHRANILATE ISOMERASE"/>
    <property type="match status" value="1"/>
</dbReference>
<sequence length="217" mass="24349">MKVKVCGLRDPTNITAVSALHPAYLGFVFHPASPRFAGQASLSEWVHREHELLREQQLFGVFVNAEVDYILNTVHDYRLDWVQLHGDESAGYCQELKLLWSVDTLRKPGIAKAFSITPDFDFKRTNPYVSSCGLFVFDTGGAGAHGGTGKKWNWEKLREYTGPVPFLLSGGIGPEDTDAVNAIDHPQLRGIDINSRFETQPGIKDTQQLELFFRKLN</sequence>